<keyword evidence="2" id="KW-1185">Reference proteome</keyword>
<organism evidence="1 2">
    <name type="scientific">Lacipirellula limnantheis</name>
    <dbReference type="NCBI Taxonomy" id="2528024"/>
    <lineage>
        <taxon>Bacteria</taxon>
        <taxon>Pseudomonadati</taxon>
        <taxon>Planctomycetota</taxon>
        <taxon>Planctomycetia</taxon>
        <taxon>Pirellulales</taxon>
        <taxon>Lacipirellulaceae</taxon>
        <taxon>Lacipirellula</taxon>
    </lineage>
</organism>
<sequence length="140" mass="15774">MRRDFEIKDGIYLSQSPHELDLHNNFDFCGLHYSVEHRTLSLHWRRSTGDGVAGGTPASVSVEFREVSEFRFLPRDAELPFTEDDCVNTWGYWTDEEWADGVIMTDPTQAPDPQWLTGIHFMSGATIAVQASSAHATITA</sequence>
<evidence type="ECO:0000313" key="2">
    <source>
        <dbReference type="Proteomes" id="UP000317909"/>
    </source>
</evidence>
<reference evidence="1 2" key="1">
    <citation type="submission" date="2019-02" db="EMBL/GenBank/DDBJ databases">
        <title>Deep-cultivation of Planctomycetes and their phenomic and genomic characterization uncovers novel biology.</title>
        <authorList>
            <person name="Wiegand S."/>
            <person name="Jogler M."/>
            <person name="Boedeker C."/>
            <person name="Pinto D."/>
            <person name="Vollmers J."/>
            <person name="Rivas-Marin E."/>
            <person name="Kohn T."/>
            <person name="Peeters S.H."/>
            <person name="Heuer A."/>
            <person name="Rast P."/>
            <person name="Oberbeckmann S."/>
            <person name="Bunk B."/>
            <person name="Jeske O."/>
            <person name="Meyerdierks A."/>
            <person name="Storesund J.E."/>
            <person name="Kallscheuer N."/>
            <person name="Luecker S."/>
            <person name="Lage O.M."/>
            <person name="Pohl T."/>
            <person name="Merkel B.J."/>
            <person name="Hornburger P."/>
            <person name="Mueller R.-W."/>
            <person name="Bruemmer F."/>
            <person name="Labrenz M."/>
            <person name="Spormann A.M."/>
            <person name="Op den Camp H."/>
            <person name="Overmann J."/>
            <person name="Amann R."/>
            <person name="Jetten M.S.M."/>
            <person name="Mascher T."/>
            <person name="Medema M.H."/>
            <person name="Devos D.P."/>
            <person name="Kaster A.-K."/>
            <person name="Ovreas L."/>
            <person name="Rohde M."/>
            <person name="Galperin M.Y."/>
            <person name="Jogler C."/>
        </authorList>
    </citation>
    <scope>NUCLEOTIDE SEQUENCE [LARGE SCALE GENOMIC DNA]</scope>
    <source>
        <strain evidence="1 2">I41</strain>
    </source>
</reference>
<accession>A0A517U1P1</accession>
<dbReference type="AlphaFoldDB" id="A0A517U1P1"/>
<dbReference type="Proteomes" id="UP000317909">
    <property type="component" value="Chromosome"/>
</dbReference>
<dbReference type="OrthoDB" id="6400584at2"/>
<dbReference type="EMBL" id="CP036339">
    <property type="protein sequence ID" value="QDT74545.1"/>
    <property type="molecule type" value="Genomic_DNA"/>
</dbReference>
<name>A0A517U1P1_9BACT</name>
<evidence type="ECO:0000313" key="1">
    <source>
        <dbReference type="EMBL" id="QDT74545.1"/>
    </source>
</evidence>
<proteinExistence type="predicted"/>
<dbReference type="RefSeq" id="WP_145434277.1">
    <property type="nucleotide sequence ID" value="NZ_CP036339.1"/>
</dbReference>
<dbReference type="KEGG" id="llh:I41_37420"/>
<protein>
    <submittedName>
        <fullName evidence="1">Uncharacterized protein</fullName>
    </submittedName>
</protein>
<gene>
    <name evidence="1" type="ORF">I41_37420</name>
</gene>